<name>A0A3D9HY82_9BACL</name>
<dbReference type="OrthoDB" id="504962at2"/>
<keyword evidence="1" id="KW-0812">Transmembrane</keyword>
<dbReference type="Gene3D" id="1.50.10.10">
    <property type="match status" value="1"/>
</dbReference>
<keyword evidence="1" id="KW-0472">Membrane</keyword>
<gene>
    <name evidence="4" type="ORF">DFP98_14933</name>
</gene>
<keyword evidence="5" id="KW-1185">Reference proteome</keyword>
<dbReference type="PROSITE" id="PS50093">
    <property type="entry name" value="PKD"/>
    <property type="match status" value="1"/>
</dbReference>
<dbReference type="EMBL" id="QRDZ01000049">
    <property type="protein sequence ID" value="RED54468.1"/>
    <property type="molecule type" value="Genomic_DNA"/>
</dbReference>
<feature type="domain" description="PKD" evidence="3">
    <location>
        <begin position="374"/>
        <end position="429"/>
    </location>
</feature>
<accession>A0A3D9HY82</accession>
<dbReference type="Proteomes" id="UP000256977">
    <property type="component" value="Unassembled WGS sequence"/>
</dbReference>
<evidence type="ECO:0000259" key="3">
    <source>
        <dbReference type="PROSITE" id="PS50093"/>
    </source>
</evidence>
<protein>
    <submittedName>
        <fullName evidence="4">F5/8 type C domain-containing protein</fullName>
    </submittedName>
</protein>
<keyword evidence="1" id="KW-1133">Transmembrane helix</keyword>
<feature type="domain" description="F5/8 type C" evidence="2">
    <location>
        <begin position="432"/>
        <end position="590"/>
    </location>
</feature>
<dbReference type="SUPFAM" id="SSF48208">
    <property type="entry name" value="Six-hairpin glycosidases"/>
    <property type="match status" value="1"/>
</dbReference>
<dbReference type="GO" id="GO:0005975">
    <property type="term" value="P:carbohydrate metabolic process"/>
    <property type="evidence" value="ECO:0007669"/>
    <property type="project" value="InterPro"/>
</dbReference>
<dbReference type="InterPro" id="IPR000601">
    <property type="entry name" value="PKD_dom"/>
</dbReference>
<dbReference type="SUPFAM" id="SSF49785">
    <property type="entry name" value="Galactose-binding domain-like"/>
    <property type="match status" value="1"/>
</dbReference>
<dbReference type="PROSITE" id="PS50022">
    <property type="entry name" value="FA58C_3"/>
    <property type="match status" value="1"/>
</dbReference>
<dbReference type="InterPro" id="IPR012341">
    <property type="entry name" value="6hp_glycosidase-like_sf"/>
</dbReference>
<evidence type="ECO:0000313" key="5">
    <source>
        <dbReference type="Proteomes" id="UP000256977"/>
    </source>
</evidence>
<comment type="caution">
    <text evidence="4">The sequence shown here is derived from an EMBL/GenBank/DDBJ whole genome shotgun (WGS) entry which is preliminary data.</text>
</comment>
<evidence type="ECO:0000259" key="2">
    <source>
        <dbReference type="PROSITE" id="PS50022"/>
    </source>
</evidence>
<dbReference type="InterPro" id="IPR008928">
    <property type="entry name" value="6-hairpin_glycosidase_sf"/>
</dbReference>
<dbReference type="SUPFAM" id="SSF49299">
    <property type="entry name" value="PKD domain"/>
    <property type="match status" value="1"/>
</dbReference>
<organism evidence="4 5">
    <name type="scientific">Cohnella phaseoli</name>
    <dbReference type="NCBI Taxonomy" id="456490"/>
    <lineage>
        <taxon>Bacteria</taxon>
        <taxon>Bacillati</taxon>
        <taxon>Bacillota</taxon>
        <taxon>Bacilli</taxon>
        <taxon>Bacillales</taxon>
        <taxon>Paenibacillaceae</taxon>
        <taxon>Cohnella</taxon>
    </lineage>
</organism>
<dbReference type="InterPro" id="IPR000421">
    <property type="entry name" value="FA58C"/>
</dbReference>
<evidence type="ECO:0000313" key="4">
    <source>
        <dbReference type="EMBL" id="RED54468.1"/>
    </source>
</evidence>
<proteinExistence type="predicted"/>
<reference evidence="4 5" key="1">
    <citation type="submission" date="2018-07" db="EMBL/GenBank/DDBJ databases">
        <title>Genomic Encyclopedia of Type Strains, Phase III (KMG-III): the genomes of soil and plant-associated and newly described type strains.</title>
        <authorList>
            <person name="Whitman W."/>
        </authorList>
    </citation>
    <scope>NUCLEOTIDE SEQUENCE [LARGE SCALE GENOMIC DNA]</scope>
    <source>
        <strain evidence="4 5">CECT 7287</strain>
    </source>
</reference>
<dbReference type="Pfam" id="PF00801">
    <property type="entry name" value="PKD"/>
    <property type="match status" value="1"/>
</dbReference>
<dbReference type="InterPro" id="IPR013783">
    <property type="entry name" value="Ig-like_fold"/>
</dbReference>
<dbReference type="Gene3D" id="2.60.40.10">
    <property type="entry name" value="Immunoglobulins"/>
    <property type="match status" value="1"/>
</dbReference>
<feature type="transmembrane region" description="Helical" evidence="1">
    <location>
        <begin position="17"/>
        <end position="35"/>
    </location>
</feature>
<dbReference type="Gene3D" id="2.60.120.260">
    <property type="entry name" value="Galactose-binding domain-like"/>
    <property type="match status" value="1"/>
</dbReference>
<dbReference type="AlphaFoldDB" id="A0A3D9HY82"/>
<dbReference type="InterPro" id="IPR008979">
    <property type="entry name" value="Galactose-bd-like_sf"/>
</dbReference>
<dbReference type="Pfam" id="PF00754">
    <property type="entry name" value="F5_F8_type_C"/>
    <property type="match status" value="1"/>
</dbReference>
<dbReference type="RefSeq" id="WP_116065492.1">
    <property type="nucleotide sequence ID" value="NZ_QRDZ01000049.1"/>
</dbReference>
<dbReference type="CDD" id="cd00146">
    <property type="entry name" value="PKD"/>
    <property type="match status" value="1"/>
</dbReference>
<evidence type="ECO:0000256" key="1">
    <source>
        <dbReference type="SAM" id="Phobius"/>
    </source>
</evidence>
<dbReference type="InterPro" id="IPR035986">
    <property type="entry name" value="PKD_dom_sf"/>
</dbReference>
<sequence length="1093" mass="118980">MTVSTSSRDGFKINGRFVGFILALFVMVFSSFAWFSSEARASGWTKLYTEEGGRTPFDFNQTATRGQKFASSGFDALRVAAPSWGNNIGNLTLSLYAWNTDYATTTAQAPIARTTFVDYVDNAWLELEFPMQPQGQYLWELSNPTEWVGVYAYDRKPGDTSVSFADGATAPVQGYNYQAETGFASGGWKALYEASGVRGRSAMGLTPEGNILSRGEKFYGSNFDTLRVRVSNYEQLNRDVTLTLYAWNTNYVASIAGQPIASKAFEDLPSDDDWIELNFVRQQPGDYLWVLDDPSGHVGVWTYTESGHGAQAFVNGSTQGFGLGAGFDYISETYAYAAVAPGTAEAPIGPATLKAGETVEYYSGAPNAADNNQAYLFDWGDGTTSLSSTVKPMNGGDTYRKGRSSHSWSEPGSYSVKVRAYDQDGNPSSGWSAPLQVTVTGASVNNVINGVQVYASSSASDSAHAAAKALDDNPSTYWSSKLSSYNGFREEHLAVDLGAIYTVDRLALTPRTGGQGFPRSLTLSYSTDGQIWHDVPIHREAIVPNPGNSDFALETGGLAARYFKIAANRLGTDGQGSYAFQLAELQAFGKAGTRFHTSRGGAFDADWSNLFTVYGLAQNELTPEGIRWLNGPGGILGIGPTEWQLWSAQKLSWTKETKLKNELYQQMLDVPMDADGFVWAHTFGQKHLDLSKHYSNNPLYIMGVHRLYMWTRDDAMLNDPLPPLPYGNAPAYPQGVTTLLEKTRKAMDFILTEQQGDQGLLVIGDPDNNGTANAHASNYWDNYPMGYKSAYENVLFYGAVQAMAELEDAVGSPVKAGQLRDLLPDIKEAFNETFWDVQTGRYIGSIDINGVERDYGFTFLNAMAVRYGLADGAQADSIYEWLDGERIIPGETSTGADIYDWVWAPRANTVAIESKQPYWWYSYNSAISVAPGGSATYGNHLENGGAIFYTSYDDMMGRLQSGGGADGAFARMEQILAEFSLDELRRDPANNVGAPWTIGIVGEYPESGIVPLVMADGFLGMTAKPDGLHIRPNLPTELDNAGLRDVVYAGQTYHIQGSRSAVVASSTTLPDGTVEIVVPNGSEYVVPAPVNTP</sequence>